<dbReference type="SMART" id="SM00363">
    <property type="entry name" value="S4"/>
    <property type="match status" value="1"/>
</dbReference>
<reference evidence="14 15" key="1">
    <citation type="submission" date="2018-08" db="EMBL/GenBank/DDBJ databases">
        <title>A genome reference for cultivated species of the human gut microbiota.</title>
        <authorList>
            <person name="Zou Y."/>
            <person name="Xue W."/>
            <person name="Luo G."/>
        </authorList>
    </citation>
    <scope>NUCLEOTIDE SEQUENCE [LARGE SCALE GENOMIC DNA]</scope>
    <source>
        <strain evidence="14 15">AM25-6</strain>
    </source>
</reference>
<evidence type="ECO:0000313" key="15">
    <source>
        <dbReference type="Proteomes" id="UP000261212"/>
    </source>
</evidence>
<evidence type="ECO:0000256" key="4">
    <source>
        <dbReference type="ARBA" id="ARBA00022730"/>
    </source>
</evidence>
<dbReference type="InterPro" id="IPR002942">
    <property type="entry name" value="S4_RNA-bd"/>
</dbReference>
<dbReference type="GeneID" id="98001107"/>
<dbReference type="PANTHER" id="PTHR11831:SF4">
    <property type="entry name" value="SMALL RIBOSOMAL SUBUNIT PROTEIN US4M"/>
    <property type="match status" value="1"/>
</dbReference>
<evidence type="ECO:0000256" key="2">
    <source>
        <dbReference type="ARBA" id="ARBA00003866"/>
    </source>
</evidence>
<comment type="similarity">
    <text evidence="3 10 11">Belongs to the universal ribosomal protein uS4 family.</text>
</comment>
<evidence type="ECO:0000256" key="1">
    <source>
        <dbReference type="ARBA" id="ARBA00003004"/>
    </source>
</evidence>
<dbReference type="Gene3D" id="1.10.1050.10">
    <property type="entry name" value="Ribosomal Protein S4 Delta 41, Chain A, domain 1"/>
    <property type="match status" value="1"/>
</dbReference>
<dbReference type="Gene3D" id="3.10.290.10">
    <property type="entry name" value="RNA-binding S4 domain"/>
    <property type="match status" value="1"/>
</dbReference>
<dbReference type="HAMAP" id="MF_01306_B">
    <property type="entry name" value="Ribosomal_uS4_B"/>
    <property type="match status" value="1"/>
</dbReference>
<dbReference type="SUPFAM" id="SSF55174">
    <property type="entry name" value="Alpha-L RNA-binding motif"/>
    <property type="match status" value="1"/>
</dbReference>
<evidence type="ECO:0000256" key="3">
    <source>
        <dbReference type="ARBA" id="ARBA00007465"/>
    </source>
</evidence>
<dbReference type="Proteomes" id="UP000261212">
    <property type="component" value="Unassembled WGS sequence"/>
</dbReference>
<dbReference type="Pfam" id="PF00163">
    <property type="entry name" value="Ribosomal_S4"/>
    <property type="match status" value="1"/>
</dbReference>
<proteinExistence type="inferred from homology"/>
<feature type="domain" description="Small ribosomal subunit protein uS4 N-terminal" evidence="13">
    <location>
        <begin position="3"/>
        <end position="97"/>
    </location>
</feature>
<comment type="function">
    <text evidence="1 10">With S5 and S12 plays an important role in translational accuracy.</text>
</comment>
<dbReference type="SMART" id="SM01390">
    <property type="entry name" value="Ribosomal_S4"/>
    <property type="match status" value="1"/>
</dbReference>
<keyword evidence="7 10" id="KW-0687">Ribonucleoprotein</keyword>
<dbReference type="InterPro" id="IPR036986">
    <property type="entry name" value="S4_RNA-bd_sf"/>
</dbReference>
<sequence length="208" mass="23858">MARYTEASCRLCRRENEKLFLKGSRCYSDKCAFNRRPTAPGQHGSKGSKMSEYGVQLREKQKVKRIYGVLEKQFRLYFDKAERKPGAAGENLISLLESRLDNVVYRMGFASSRKEARQLVRHNHFLVDGKKVNIPSFSVKEGQVIKVKDDSRKSSKFKEIAEMNETKVPAAYTQVDMEKMEGKMIAAPTKADIEIPIEDHLIVELYSK</sequence>
<dbReference type="GO" id="GO:0019843">
    <property type="term" value="F:rRNA binding"/>
    <property type="evidence" value="ECO:0007669"/>
    <property type="project" value="UniProtKB-UniRule"/>
</dbReference>
<dbReference type="GO" id="GO:0003735">
    <property type="term" value="F:structural constituent of ribosome"/>
    <property type="evidence" value="ECO:0007669"/>
    <property type="project" value="InterPro"/>
</dbReference>
<comment type="caution">
    <text evidence="14">The sequence shown here is derived from an EMBL/GenBank/DDBJ whole genome shotgun (WGS) entry which is preliminary data.</text>
</comment>
<dbReference type="InterPro" id="IPR001912">
    <property type="entry name" value="Ribosomal_uS4_N"/>
</dbReference>
<accession>A0A3E3DUT8</accession>
<dbReference type="GO" id="GO:0006412">
    <property type="term" value="P:translation"/>
    <property type="evidence" value="ECO:0007669"/>
    <property type="project" value="UniProtKB-UniRule"/>
</dbReference>
<dbReference type="PROSITE" id="PS00632">
    <property type="entry name" value="RIBOSOMAL_S4"/>
    <property type="match status" value="1"/>
</dbReference>
<dbReference type="InterPro" id="IPR018079">
    <property type="entry name" value="Ribosomal_uS4_CS"/>
</dbReference>
<name>A0A3E3DUT8_9FIRM</name>
<dbReference type="Pfam" id="PF01479">
    <property type="entry name" value="S4"/>
    <property type="match status" value="1"/>
</dbReference>
<comment type="subunit">
    <text evidence="8 10">Part of the 30S ribosomal subunit. Contacts protein S5. The interaction surface between S4 and S5 is involved in control of translational fidelity.</text>
</comment>
<evidence type="ECO:0000259" key="12">
    <source>
        <dbReference type="SMART" id="SM00363"/>
    </source>
</evidence>
<evidence type="ECO:0000256" key="9">
    <source>
        <dbReference type="ARBA" id="ARBA00035254"/>
    </source>
</evidence>
<dbReference type="NCBIfam" id="TIGR01017">
    <property type="entry name" value="rpsD_bact"/>
    <property type="match status" value="1"/>
</dbReference>
<evidence type="ECO:0000313" key="14">
    <source>
        <dbReference type="EMBL" id="RGD73050.1"/>
    </source>
</evidence>
<evidence type="ECO:0000256" key="11">
    <source>
        <dbReference type="RuleBase" id="RU003699"/>
    </source>
</evidence>
<dbReference type="AlphaFoldDB" id="A0A3E3DUT8"/>
<evidence type="ECO:0000256" key="6">
    <source>
        <dbReference type="ARBA" id="ARBA00022980"/>
    </source>
</evidence>
<dbReference type="PROSITE" id="PS50889">
    <property type="entry name" value="S4"/>
    <property type="match status" value="1"/>
</dbReference>
<keyword evidence="4 10" id="KW-0699">rRNA-binding</keyword>
<dbReference type="NCBIfam" id="NF003717">
    <property type="entry name" value="PRK05327.1"/>
    <property type="match status" value="1"/>
</dbReference>
<comment type="function">
    <text evidence="2 10">One of the primary rRNA binding proteins, it binds directly to 16S rRNA where it nucleates assembly of the body of the 30S subunit.</text>
</comment>
<dbReference type="EMBL" id="QUSM01000008">
    <property type="protein sequence ID" value="RGD73050.1"/>
    <property type="molecule type" value="Genomic_DNA"/>
</dbReference>
<gene>
    <name evidence="10" type="primary">rpsD</name>
    <name evidence="14" type="ORF">DW687_11350</name>
</gene>
<dbReference type="PANTHER" id="PTHR11831">
    <property type="entry name" value="30S 40S RIBOSOMAL PROTEIN"/>
    <property type="match status" value="1"/>
</dbReference>
<evidence type="ECO:0000259" key="13">
    <source>
        <dbReference type="SMART" id="SM01390"/>
    </source>
</evidence>
<evidence type="ECO:0000256" key="10">
    <source>
        <dbReference type="HAMAP-Rule" id="MF_01306"/>
    </source>
</evidence>
<organism evidence="14 15">
    <name type="scientific">Anaerofustis stercorihominis</name>
    <dbReference type="NCBI Taxonomy" id="214853"/>
    <lineage>
        <taxon>Bacteria</taxon>
        <taxon>Bacillati</taxon>
        <taxon>Bacillota</taxon>
        <taxon>Clostridia</taxon>
        <taxon>Eubacteriales</taxon>
        <taxon>Eubacteriaceae</taxon>
        <taxon>Anaerofustis</taxon>
    </lineage>
</organism>
<evidence type="ECO:0000256" key="8">
    <source>
        <dbReference type="ARBA" id="ARBA00025813"/>
    </source>
</evidence>
<dbReference type="FunFam" id="1.10.1050.10:FF:000001">
    <property type="entry name" value="30S ribosomal protein S4"/>
    <property type="match status" value="1"/>
</dbReference>
<evidence type="ECO:0000256" key="5">
    <source>
        <dbReference type="ARBA" id="ARBA00022884"/>
    </source>
</evidence>
<evidence type="ECO:0000256" key="7">
    <source>
        <dbReference type="ARBA" id="ARBA00023274"/>
    </source>
</evidence>
<dbReference type="RefSeq" id="WP_007050830.1">
    <property type="nucleotide sequence ID" value="NZ_CABKNJ010000001.1"/>
</dbReference>
<keyword evidence="5 10" id="KW-0694">RNA-binding</keyword>
<keyword evidence="6 10" id="KW-0689">Ribosomal protein</keyword>
<dbReference type="GO" id="GO:0015935">
    <property type="term" value="C:small ribosomal subunit"/>
    <property type="evidence" value="ECO:0007669"/>
    <property type="project" value="InterPro"/>
</dbReference>
<feature type="domain" description="RNA-binding S4" evidence="12">
    <location>
        <begin position="98"/>
        <end position="161"/>
    </location>
</feature>
<dbReference type="FunFam" id="3.10.290.10:FF:000001">
    <property type="entry name" value="30S ribosomal protein S4"/>
    <property type="match status" value="1"/>
</dbReference>
<dbReference type="InterPro" id="IPR022801">
    <property type="entry name" value="Ribosomal_uS4"/>
</dbReference>
<dbReference type="CDD" id="cd00165">
    <property type="entry name" value="S4"/>
    <property type="match status" value="1"/>
</dbReference>
<protein>
    <recommendedName>
        <fullName evidence="9 10">Small ribosomal subunit protein uS4</fullName>
    </recommendedName>
</protein>
<dbReference type="InterPro" id="IPR005709">
    <property type="entry name" value="Ribosomal_uS4_bac-type"/>
</dbReference>
<dbReference type="GO" id="GO:0042274">
    <property type="term" value="P:ribosomal small subunit biogenesis"/>
    <property type="evidence" value="ECO:0007669"/>
    <property type="project" value="TreeGrafter"/>
</dbReference>